<dbReference type="CDD" id="cd00637">
    <property type="entry name" value="7tm_classA_rhodopsin-like"/>
    <property type="match status" value="1"/>
</dbReference>
<evidence type="ECO:0000256" key="3">
    <source>
        <dbReference type="ARBA" id="ARBA00022692"/>
    </source>
</evidence>
<dbReference type="Proteomes" id="UP000681720">
    <property type="component" value="Unassembled WGS sequence"/>
</dbReference>
<dbReference type="EMBL" id="CAJOBJ010213038">
    <property type="protein sequence ID" value="CAF5015733.1"/>
    <property type="molecule type" value="Genomic_DNA"/>
</dbReference>
<comment type="subcellular location">
    <subcellularLocation>
        <location evidence="1">Cell membrane</location>
        <topology evidence="1">Multi-pass membrane protein</topology>
    </subcellularLocation>
</comment>
<comment type="caution">
    <text evidence="12">The sequence shown here is derived from an EMBL/GenBank/DDBJ whole genome shotgun (WGS) entry which is preliminary data.</text>
</comment>
<evidence type="ECO:0000256" key="4">
    <source>
        <dbReference type="ARBA" id="ARBA00022989"/>
    </source>
</evidence>
<name>A0A816GQV7_9BILA</name>
<keyword evidence="3 9" id="KW-0812">Transmembrane</keyword>
<feature type="transmembrane region" description="Helical" evidence="9">
    <location>
        <begin position="51"/>
        <end position="71"/>
    </location>
</feature>
<dbReference type="Proteomes" id="UP000663855">
    <property type="component" value="Unassembled WGS sequence"/>
</dbReference>
<evidence type="ECO:0000313" key="11">
    <source>
        <dbReference type="EMBL" id="CAF1582496.1"/>
    </source>
</evidence>
<dbReference type="Proteomes" id="UP000663834">
    <property type="component" value="Unassembled WGS sequence"/>
</dbReference>
<dbReference type="GO" id="GO:0042923">
    <property type="term" value="F:neuropeptide binding"/>
    <property type="evidence" value="ECO:0007669"/>
    <property type="project" value="TreeGrafter"/>
</dbReference>
<dbReference type="InterPro" id="IPR017452">
    <property type="entry name" value="GPCR_Rhodpsn_7TM"/>
</dbReference>
<feature type="transmembrane region" description="Helical" evidence="9">
    <location>
        <begin position="100"/>
        <end position="118"/>
    </location>
</feature>
<proteinExistence type="predicted"/>
<evidence type="ECO:0000256" key="5">
    <source>
        <dbReference type="ARBA" id="ARBA00023040"/>
    </source>
</evidence>
<dbReference type="SUPFAM" id="SSF81321">
    <property type="entry name" value="Family A G protein-coupled receptor-like"/>
    <property type="match status" value="1"/>
</dbReference>
<feature type="transmembrane region" description="Helical" evidence="9">
    <location>
        <begin position="138"/>
        <end position="162"/>
    </location>
</feature>
<dbReference type="PRINTS" id="PR00237">
    <property type="entry name" value="GPCRRHODOPSN"/>
</dbReference>
<keyword evidence="7" id="KW-0675">Receptor</keyword>
<keyword evidence="2" id="KW-1003">Cell membrane</keyword>
<feature type="transmembrane region" description="Helical" evidence="9">
    <location>
        <begin position="198"/>
        <end position="224"/>
    </location>
</feature>
<feature type="transmembrane region" description="Helical" evidence="9">
    <location>
        <begin position="20"/>
        <end position="44"/>
    </location>
</feature>
<gene>
    <name evidence="13" type="ORF">BYL167_LOCUS54470</name>
    <name evidence="11" type="ORF">CJN711_LOCUS33121</name>
    <name evidence="14" type="ORF">GIL414_LOCUS58121</name>
    <name evidence="12" type="ORF">KQP761_LOCUS35561</name>
</gene>
<accession>A0A816GQV7</accession>
<evidence type="ECO:0000256" key="7">
    <source>
        <dbReference type="ARBA" id="ARBA00023170"/>
    </source>
</evidence>
<keyword evidence="5" id="KW-0297">G-protein coupled receptor</keyword>
<dbReference type="Pfam" id="PF00001">
    <property type="entry name" value="7tm_1"/>
    <property type="match status" value="1"/>
</dbReference>
<dbReference type="GO" id="GO:0007218">
    <property type="term" value="P:neuropeptide signaling pathway"/>
    <property type="evidence" value="ECO:0007669"/>
    <property type="project" value="TreeGrafter"/>
</dbReference>
<dbReference type="GO" id="GO:0043005">
    <property type="term" value="C:neuron projection"/>
    <property type="evidence" value="ECO:0007669"/>
    <property type="project" value="TreeGrafter"/>
</dbReference>
<evidence type="ECO:0000256" key="8">
    <source>
        <dbReference type="ARBA" id="ARBA00023224"/>
    </source>
</evidence>
<dbReference type="EMBL" id="CAJNOV010015998">
    <property type="protein sequence ID" value="CAF1582496.1"/>
    <property type="molecule type" value="Genomic_DNA"/>
</dbReference>
<dbReference type="GO" id="GO:0005886">
    <property type="term" value="C:plasma membrane"/>
    <property type="evidence" value="ECO:0007669"/>
    <property type="project" value="UniProtKB-SubCell"/>
</dbReference>
<dbReference type="Proteomes" id="UP000681967">
    <property type="component" value="Unassembled WGS sequence"/>
</dbReference>
<dbReference type="AlphaFoldDB" id="A0A816GQV7"/>
<dbReference type="PANTHER" id="PTHR24229:SF40">
    <property type="entry name" value="ALLATOSTATIN C RECEPTOR 1-RELATED"/>
    <property type="match status" value="1"/>
</dbReference>
<dbReference type="PROSITE" id="PS50262">
    <property type="entry name" value="G_PROTEIN_RECEP_F1_2"/>
    <property type="match status" value="1"/>
</dbReference>
<dbReference type="EMBL" id="CAJNOW010020010">
    <property type="protein sequence ID" value="CAF1676765.1"/>
    <property type="molecule type" value="Genomic_DNA"/>
</dbReference>
<feature type="transmembrane region" description="Helical" evidence="9">
    <location>
        <begin position="244"/>
        <end position="264"/>
    </location>
</feature>
<dbReference type="GO" id="GO:0004930">
    <property type="term" value="F:G protein-coupled receptor activity"/>
    <property type="evidence" value="ECO:0007669"/>
    <property type="project" value="UniProtKB-KW"/>
</dbReference>
<dbReference type="Gene3D" id="1.20.1070.10">
    <property type="entry name" value="Rhodopsin 7-helix transmembrane proteins"/>
    <property type="match status" value="1"/>
</dbReference>
<protein>
    <recommendedName>
        <fullName evidence="10">G-protein coupled receptors family 1 profile domain-containing protein</fullName>
    </recommendedName>
</protein>
<evidence type="ECO:0000313" key="12">
    <source>
        <dbReference type="EMBL" id="CAF1676765.1"/>
    </source>
</evidence>
<evidence type="ECO:0000313" key="14">
    <source>
        <dbReference type="EMBL" id="CAF5015733.1"/>
    </source>
</evidence>
<organism evidence="12 15">
    <name type="scientific">Rotaria magnacalcarata</name>
    <dbReference type="NCBI Taxonomy" id="392030"/>
    <lineage>
        <taxon>Eukaryota</taxon>
        <taxon>Metazoa</taxon>
        <taxon>Spiralia</taxon>
        <taxon>Gnathifera</taxon>
        <taxon>Rotifera</taxon>
        <taxon>Eurotatoria</taxon>
        <taxon>Bdelloidea</taxon>
        <taxon>Philodinida</taxon>
        <taxon>Philodinidae</taxon>
        <taxon>Rotaria</taxon>
    </lineage>
</organism>
<dbReference type="PANTHER" id="PTHR24229">
    <property type="entry name" value="NEUROPEPTIDES RECEPTOR"/>
    <property type="match status" value="1"/>
</dbReference>
<keyword evidence="4 9" id="KW-1133">Transmembrane helix</keyword>
<feature type="domain" description="G-protein coupled receptors family 1 profile" evidence="10">
    <location>
        <begin position="35"/>
        <end position="301"/>
    </location>
</feature>
<keyword evidence="8" id="KW-0807">Transducer</keyword>
<evidence type="ECO:0000256" key="6">
    <source>
        <dbReference type="ARBA" id="ARBA00023136"/>
    </source>
</evidence>
<reference evidence="12" key="1">
    <citation type="submission" date="2021-02" db="EMBL/GenBank/DDBJ databases">
        <authorList>
            <person name="Nowell W R."/>
        </authorList>
    </citation>
    <scope>NUCLEOTIDE SEQUENCE</scope>
</reference>
<evidence type="ECO:0000256" key="9">
    <source>
        <dbReference type="SAM" id="Phobius"/>
    </source>
</evidence>
<evidence type="ECO:0000313" key="13">
    <source>
        <dbReference type="EMBL" id="CAF4966994.1"/>
    </source>
</evidence>
<sequence>MASWHRKKDPPPYETADLVISGIIPMVLIVIGTVGNIMSSLILLKNENYRLSTNVYLIFLCIVDTISLYQWNLNQAIYTFTDGTNQGWGQSVFLCKMSEFFGFYTLHASAMFLTFVQLDRAFLLRSRWYKAKIAHPRVALIICAIILLTLFVLNGFLFGLGFEYSTFNNNTGLEETQLACYYSMDQTLNAFFSIQYSWIHVIIMYFLPFSIMFVCTLLVVKKLLSTQSFSNQQLATSAKRNRRIALMLLFMCLAYVVCTLPNRLCFSFFANELIGHDYTDTVFLATNTLMYTRNALNAFFLYQSVYSFRRDVRKFILCCERRNIKVGPNNALIESHTLSASLDHRAVKSGIAMLPIQ</sequence>
<dbReference type="OrthoDB" id="10018446at2759"/>
<evidence type="ECO:0000313" key="15">
    <source>
        <dbReference type="Proteomes" id="UP000663834"/>
    </source>
</evidence>
<evidence type="ECO:0000256" key="2">
    <source>
        <dbReference type="ARBA" id="ARBA00022475"/>
    </source>
</evidence>
<evidence type="ECO:0000256" key="1">
    <source>
        <dbReference type="ARBA" id="ARBA00004651"/>
    </source>
</evidence>
<evidence type="ECO:0000259" key="10">
    <source>
        <dbReference type="PROSITE" id="PS50262"/>
    </source>
</evidence>
<dbReference type="InterPro" id="IPR000276">
    <property type="entry name" value="GPCR_Rhodpsn"/>
</dbReference>
<keyword evidence="6 9" id="KW-0472">Membrane</keyword>
<dbReference type="EMBL" id="CAJOBH010192303">
    <property type="protein sequence ID" value="CAF4966994.1"/>
    <property type="molecule type" value="Genomic_DNA"/>
</dbReference>